<dbReference type="Pfam" id="PF00072">
    <property type="entry name" value="Response_reg"/>
    <property type="match status" value="1"/>
</dbReference>
<feature type="domain" description="Response regulatory" evidence="16">
    <location>
        <begin position="843"/>
        <end position="960"/>
    </location>
</feature>
<keyword evidence="13" id="KW-0175">Coiled coil</keyword>
<keyword evidence="14" id="KW-1133">Transmembrane helix</keyword>
<proteinExistence type="predicted"/>
<name>A0A3B0B6Q0_9BACL</name>
<keyword evidence="5 12" id="KW-0597">Phosphoprotein</keyword>
<keyword evidence="6" id="KW-0808">Transferase</keyword>
<dbReference type="CDD" id="cd00075">
    <property type="entry name" value="HATPase"/>
    <property type="match status" value="1"/>
</dbReference>
<dbReference type="SUPFAM" id="SSF158472">
    <property type="entry name" value="HAMP domain-like"/>
    <property type="match status" value="1"/>
</dbReference>
<evidence type="ECO:0000259" key="18">
    <source>
        <dbReference type="PROSITE" id="PS50885"/>
    </source>
</evidence>
<dbReference type="InterPro" id="IPR036097">
    <property type="entry name" value="HisK_dim/P_sf"/>
</dbReference>
<dbReference type="GO" id="GO:0005886">
    <property type="term" value="C:plasma membrane"/>
    <property type="evidence" value="ECO:0007669"/>
    <property type="project" value="UniProtKB-SubCell"/>
</dbReference>
<dbReference type="FunFam" id="1.10.287.130:FF:000001">
    <property type="entry name" value="Two-component sensor histidine kinase"/>
    <property type="match status" value="1"/>
</dbReference>
<dbReference type="Gene3D" id="6.10.340.10">
    <property type="match status" value="1"/>
</dbReference>
<feature type="coiled-coil region" evidence="13">
    <location>
        <begin position="459"/>
        <end position="493"/>
    </location>
</feature>
<protein>
    <recommendedName>
        <fullName evidence="3">histidine kinase</fullName>
        <ecNumber evidence="3">2.7.13.3</ecNumber>
    </recommendedName>
</protein>
<evidence type="ECO:0000256" key="7">
    <source>
        <dbReference type="ARBA" id="ARBA00022741"/>
    </source>
</evidence>
<dbReference type="SMART" id="SM00387">
    <property type="entry name" value="HATPase_c"/>
    <property type="match status" value="1"/>
</dbReference>
<feature type="coiled-coil region" evidence="13">
    <location>
        <begin position="256"/>
        <end position="300"/>
    </location>
</feature>
<dbReference type="InterPro" id="IPR003594">
    <property type="entry name" value="HATPase_dom"/>
</dbReference>
<evidence type="ECO:0000256" key="2">
    <source>
        <dbReference type="ARBA" id="ARBA00004651"/>
    </source>
</evidence>
<keyword evidence="4" id="KW-1003">Cell membrane</keyword>
<dbReference type="Pfam" id="PF00672">
    <property type="entry name" value="HAMP"/>
    <property type="match status" value="1"/>
</dbReference>
<evidence type="ECO:0000256" key="8">
    <source>
        <dbReference type="ARBA" id="ARBA00022777"/>
    </source>
</evidence>
<gene>
    <name evidence="19" type="ORF">D7M11_31500</name>
</gene>
<dbReference type="Pfam" id="PF08448">
    <property type="entry name" value="PAS_4"/>
    <property type="match status" value="1"/>
</dbReference>
<dbReference type="AlphaFoldDB" id="A0A3B0B6Q0"/>
<dbReference type="InterPro" id="IPR004358">
    <property type="entry name" value="Sig_transdc_His_kin-like_C"/>
</dbReference>
<dbReference type="PANTHER" id="PTHR43711:SF30">
    <property type="entry name" value="HISTIDINE KINASE"/>
    <property type="match status" value="1"/>
</dbReference>
<dbReference type="SUPFAM" id="SSF47384">
    <property type="entry name" value="Homodimeric domain of signal transducing histidine kinase"/>
    <property type="match status" value="1"/>
</dbReference>
<dbReference type="PROSITE" id="PS50885">
    <property type="entry name" value="HAMP"/>
    <property type="match status" value="1"/>
</dbReference>
<sequence>MPTRGKSIASKLSYLIFTVILLFVAFVLVVGFAINDRIIETRDKLEQELADQARVEKLYIDSQAVVSELRAYLAFGRDDFLNQFLSKRDAFGASLNEISGRFRERGYGEKYGNEWDAIVKAWTSYKLSSDSVIEFRKQGAMDEIEKLSKASTTSNVTDMNRGFQTILSSQDEVVQRWLDDNRMRTDMLILLPILAVAGAAIAGALLVVYLRRKVVRPIVSFDEAVDRIAGGEYALLKLSGRNDELGNLERGINHMSIELRRRHDALEETNKELAEQRDLLEAQNEEISAQQIEQEEMLHKLTERERELELIATYQEKLTGHTEMQSFLEHSIRALLQALHQDAALLITHNPQMSAYDVAYSYGYPPGVLPSSYKELFGPGMRVLHEKMPICRERSVRGDERGLHGGYERAFDQYYPLTDEYGRAVGLLLLTSYGASESIDTLHRMTKGLVKQFALAYMAQSTNEERRKQAYLLEELNEELSQERDGLQQQRDLVRGIIESIPEGMVMCDGRGRIVYANARMNEMFGFDRVSASDINDFCMHLDKLSNGKVRICQDVEAIRSGEREQLHERFSLRREEGREEHYELYVSAIADPAGSDRSFLYVFRDRTNEEMADEMKNEFISIVSHELRTPLASVLGFMEILLNRDVPKDKQKKYMETIYKEANRLSNLIGDFLDLQRMESGKQVYHLLPVDLSALVEGVAEQWQGKLGHRVETFIEEGLVVSADTDRMTQVMHNLCSNAVKYSPNADKIVVNVSKDGPFALIEIIDYGLGIPDEAKGRLFNKFYRVDNSDRRQIGGTGLGLSIVKEIVESHRGEISYESKLGEGSTFRVRLALYKTTSIGGKAVIVEDDENLSKLIAVAFEKLRVPTVQLPSAEDALVSLQETTGPGPLLCIVDIQLEGRKSGWDFIKELLRHPEYGKTPVIVSTVLEQPKHYYETDTGKFLRKPFTIERLLELASSLMTPPPPHATVVFPVQDEGGIASRLEEAGMRVKELKVRQDIIEVEVKQDD</sequence>
<dbReference type="SUPFAM" id="SSF55874">
    <property type="entry name" value="ATPase domain of HSP90 chaperone/DNA topoisomerase II/histidine kinase"/>
    <property type="match status" value="1"/>
</dbReference>
<dbReference type="InterPro" id="IPR036890">
    <property type="entry name" value="HATPase_C_sf"/>
</dbReference>
<dbReference type="GO" id="GO:0005524">
    <property type="term" value="F:ATP binding"/>
    <property type="evidence" value="ECO:0007669"/>
    <property type="project" value="UniProtKB-KW"/>
</dbReference>
<dbReference type="PROSITE" id="PS50110">
    <property type="entry name" value="RESPONSE_REGULATORY"/>
    <property type="match status" value="1"/>
</dbReference>
<keyword evidence="10" id="KW-0902">Two-component regulatory system</keyword>
<feature type="modified residue" description="4-aspartylphosphate" evidence="12">
    <location>
        <position position="895"/>
    </location>
</feature>
<accession>A0A3B0B6Q0</accession>
<dbReference type="PRINTS" id="PR00344">
    <property type="entry name" value="BCTRLSENSOR"/>
</dbReference>
<dbReference type="OrthoDB" id="9813151at2"/>
<dbReference type="NCBIfam" id="TIGR00229">
    <property type="entry name" value="sensory_box"/>
    <property type="match status" value="1"/>
</dbReference>
<dbReference type="InterPro" id="IPR000014">
    <property type="entry name" value="PAS"/>
</dbReference>
<dbReference type="EC" id="2.7.13.3" evidence="3"/>
<dbReference type="Gene3D" id="1.10.287.130">
    <property type="match status" value="1"/>
</dbReference>
<evidence type="ECO:0000256" key="12">
    <source>
        <dbReference type="PROSITE-ProRule" id="PRU00169"/>
    </source>
</evidence>
<keyword evidence="20" id="KW-1185">Reference proteome</keyword>
<comment type="caution">
    <text evidence="19">The sequence shown here is derived from an EMBL/GenBank/DDBJ whole genome shotgun (WGS) entry which is preliminary data.</text>
</comment>
<keyword evidence="11 14" id="KW-0472">Membrane</keyword>
<dbReference type="EMBL" id="RBAH01000034">
    <property type="protein sequence ID" value="RKN66127.1"/>
    <property type="molecule type" value="Genomic_DNA"/>
</dbReference>
<evidence type="ECO:0000256" key="6">
    <source>
        <dbReference type="ARBA" id="ARBA00022679"/>
    </source>
</evidence>
<dbReference type="CDD" id="cd00082">
    <property type="entry name" value="HisKA"/>
    <property type="match status" value="1"/>
</dbReference>
<dbReference type="PANTHER" id="PTHR43711">
    <property type="entry name" value="TWO-COMPONENT HISTIDINE KINASE"/>
    <property type="match status" value="1"/>
</dbReference>
<evidence type="ECO:0000259" key="16">
    <source>
        <dbReference type="PROSITE" id="PS50110"/>
    </source>
</evidence>
<reference evidence="19 20" key="1">
    <citation type="journal article" date="2007" name="Int. J. Syst. Evol. Microbiol.">
        <title>Paenibacillus ginsengarvi sp. nov., isolated from soil from ginseng cultivation.</title>
        <authorList>
            <person name="Yoon M.H."/>
            <person name="Ten L.N."/>
            <person name="Im W.T."/>
        </authorList>
    </citation>
    <scope>NUCLEOTIDE SEQUENCE [LARGE SCALE GENOMIC DNA]</scope>
    <source>
        <strain evidence="19 20">KCTC 13059</strain>
    </source>
</reference>
<evidence type="ECO:0000256" key="9">
    <source>
        <dbReference type="ARBA" id="ARBA00022840"/>
    </source>
</evidence>
<evidence type="ECO:0000313" key="19">
    <source>
        <dbReference type="EMBL" id="RKN66127.1"/>
    </source>
</evidence>
<evidence type="ECO:0000256" key="11">
    <source>
        <dbReference type="ARBA" id="ARBA00023136"/>
    </source>
</evidence>
<dbReference type="InterPro" id="IPR001789">
    <property type="entry name" value="Sig_transdc_resp-reg_receiver"/>
</dbReference>
<dbReference type="InterPro" id="IPR003660">
    <property type="entry name" value="HAMP_dom"/>
</dbReference>
<evidence type="ECO:0000313" key="20">
    <source>
        <dbReference type="Proteomes" id="UP000282311"/>
    </source>
</evidence>
<keyword evidence="8 19" id="KW-0418">Kinase</keyword>
<dbReference type="Pfam" id="PF02518">
    <property type="entry name" value="HATPase_c"/>
    <property type="match status" value="1"/>
</dbReference>
<evidence type="ECO:0000259" key="15">
    <source>
        <dbReference type="PROSITE" id="PS50109"/>
    </source>
</evidence>
<dbReference type="Proteomes" id="UP000282311">
    <property type="component" value="Unassembled WGS sequence"/>
</dbReference>
<dbReference type="SMART" id="SM00448">
    <property type="entry name" value="REC"/>
    <property type="match status" value="1"/>
</dbReference>
<dbReference type="FunFam" id="3.30.565.10:FF:000006">
    <property type="entry name" value="Sensor histidine kinase WalK"/>
    <property type="match status" value="1"/>
</dbReference>
<comment type="catalytic activity">
    <reaction evidence="1">
        <text>ATP + protein L-histidine = ADP + protein N-phospho-L-histidine.</text>
        <dbReference type="EC" id="2.7.13.3"/>
    </reaction>
</comment>
<dbReference type="Gene3D" id="3.30.450.20">
    <property type="entry name" value="PAS domain"/>
    <property type="match status" value="1"/>
</dbReference>
<evidence type="ECO:0000256" key="10">
    <source>
        <dbReference type="ARBA" id="ARBA00023012"/>
    </source>
</evidence>
<dbReference type="RefSeq" id="WP_120751254.1">
    <property type="nucleotide sequence ID" value="NZ_RBAH01000034.1"/>
</dbReference>
<dbReference type="Gene3D" id="3.30.565.10">
    <property type="entry name" value="Histidine kinase-like ATPase, C-terminal domain"/>
    <property type="match status" value="1"/>
</dbReference>
<dbReference type="Gene3D" id="3.40.50.2300">
    <property type="match status" value="1"/>
</dbReference>
<dbReference type="SUPFAM" id="SSF52172">
    <property type="entry name" value="CheY-like"/>
    <property type="match status" value="1"/>
</dbReference>
<dbReference type="PROSITE" id="PS50109">
    <property type="entry name" value="HIS_KIN"/>
    <property type="match status" value="1"/>
</dbReference>
<organism evidence="19 20">
    <name type="scientific">Paenibacillus ginsengarvi</name>
    <dbReference type="NCBI Taxonomy" id="400777"/>
    <lineage>
        <taxon>Bacteria</taxon>
        <taxon>Bacillati</taxon>
        <taxon>Bacillota</taxon>
        <taxon>Bacilli</taxon>
        <taxon>Bacillales</taxon>
        <taxon>Paenibacillaceae</taxon>
        <taxon>Paenibacillus</taxon>
    </lineage>
</organism>
<dbReference type="SMART" id="SM00304">
    <property type="entry name" value="HAMP"/>
    <property type="match status" value="1"/>
</dbReference>
<evidence type="ECO:0000259" key="17">
    <source>
        <dbReference type="PROSITE" id="PS50112"/>
    </source>
</evidence>
<dbReference type="InterPro" id="IPR050736">
    <property type="entry name" value="Sensor_HK_Regulatory"/>
</dbReference>
<dbReference type="SMART" id="SM00388">
    <property type="entry name" value="HisKA"/>
    <property type="match status" value="1"/>
</dbReference>
<dbReference type="CDD" id="cd00130">
    <property type="entry name" value="PAS"/>
    <property type="match status" value="1"/>
</dbReference>
<evidence type="ECO:0000256" key="14">
    <source>
        <dbReference type="SAM" id="Phobius"/>
    </source>
</evidence>
<feature type="domain" description="PAS" evidence="17">
    <location>
        <begin position="490"/>
        <end position="529"/>
    </location>
</feature>
<evidence type="ECO:0000256" key="1">
    <source>
        <dbReference type="ARBA" id="ARBA00000085"/>
    </source>
</evidence>
<evidence type="ECO:0000256" key="4">
    <source>
        <dbReference type="ARBA" id="ARBA00022475"/>
    </source>
</evidence>
<evidence type="ECO:0000256" key="5">
    <source>
        <dbReference type="ARBA" id="ARBA00022553"/>
    </source>
</evidence>
<dbReference type="InterPro" id="IPR005467">
    <property type="entry name" value="His_kinase_dom"/>
</dbReference>
<keyword evidence="9" id="KW-0067">ATP-binding</keyword>
<dbReference type="InterPro" id="IPR013656">
    <property type="entry name" value="PAS_4"/>
</dbReference>
<feature type="domain" description="HAMP" evidence="18">
    <location>
        <begin position="212"/>
        <end position="264"/>
    </location>
</feature>
<keyword evidence="7" id="KW-0547">Nucleotide-binding</keyword>
<dbReference type="SUPFAM" id="SSF55785">
    <property type="entry name" value="PYP-like sensor domain (PAS domain)"/>
    <property type="match status" value="1"/>
</dbReference>
<dbReference type="CDD" id="cd06225">
    <property type="entry name" value="HAMP"/>
    <property type="match status" value="1"/>
</dbReference>
<evidence type="ECO:0000256" key="13">
    <source>
        <dbReference type="SAM" id="Coils"/>
    </source>
</evidence>
<feature type="transmembrane region" description="Helical" evidence="14">
    <location>
        <begin position="188"/>
        <end position="210"/>
    </location>
</feature>
<dbReference type="InterPro" id="IPR011006">
    <property type="entry name" value="CheY-like_superfamily"/>
</dbReference>
<keyword evidence="14" id="KW-0812">Transmembrane</keyword>
<dbReference type="InterPro" id="IPR035965">
    <property type="entry name" value="PAS-like_dom_sf"/>
</dbReference>
<feature type="transmembrane region" description="Helical" evidence="14">
    <location>
        <begin position="12"/>
        <end position="34"/>
    </location>
</feature>
<evidence type="ECO:0000256" key="3">
    <source>
        <dbReference type="ARBA" id="ARBA00012438"/>
    </source>
</evidence>
<dbReference type="GO" id="GO:0000155">
    <property type="term" value="F:phosphorelay sensor kinase activity"/>
    <property type="evidence" value="ECO:0007669"/>
    <property type="project" value="InterPro"/>
</dbReference>
<comment type="subcellular location">
    <subcellularLocation>
        <location evidence="2">Cell membrane</location>
        <topology evidence="2">Multi-pass membrane protein</topology>
    </subcellularLocation>
</comment>
<feature type="domain" description="Histidine kinase" evidence="15">
    <location>
        <begin position="623"/>
        <end position="836"/>
    </location>
</feature>
<dbReference type="PROSITE" id="PS50112">
    <property type="entry name" value="PAS"/>
    <property type="match status" value="1"/>
</dbReference>
<dbReference type="Pfam" id="PF00512">
    <property type="entry name" value="HisKA"/>
    <property type="match status" value="1"/>
</dbReference>
<dbReference type="InterPro" id="IPR003661">
    <property type="entry name" value="HisK_dim/P_dom"/>
</dbReference>